<protein>
    <submittedName>
        <fullName evidence="3">Uncharacterized protein</fullName>
    </submittedName>
</protein>
<proteinExistence type="predicted"/>
<evidence type="ECO:0000313" key="2">
    <source>
        <dbReference type="Proteomes" id="UP000887566"/>
    </source>
</evidence>
<dbReference type="Proteomes" id="UP000887566">
    <property type="component" value="Unplaced"/>
</dbReference>
<dbReference type="WBParaSite" id="PSAMB.scaffold5896size10638.g27485.t1">
    <property type="protein sequence ID" value="PSAMB.scaffold5896size10638.g27485.t1"/>
    <property type="gene ID" value="PSAMB.scaffold5896size10638.g27485"/>
</dbReference>
<accession>A0A914X3K1</accession>
<organism evidence="2 3">
    <name type="scientific">Plectus sambesii</name>
    <dbReference type="NCBI Taxonomy" id="2011161"/>
    <lineage>
        <taxon>Eukaryota</taxon>
        <taxon>Metazoa</taxon>
        <taxon>Ecdysozoa</taxon>
        <taxon>Nematoda</taxon>
        <taxon>Chromadorea</taxon>
        <taxon>Plectida</taxon>
        <taxon>Plectina</taxon>
        <taxon>Plectoidea</taxon>
        <taxon>Plectidae</taxon>
        <taxon>Plectus</taxon>
    </lineage>
</organism>
<evidence type="ECO:0000313" key="3">
    <source>
        <dbReference type="WBParaSite" id="PSAMB.scaffold5896size10638.g27485.t1"/>
    </source>
</evidence>
<feature type="region of interest" description="Disordered" evidence="1">
    <location>
        <begin position="1"/>
        <end position="54"/>
    </location>
</feature>
<reference evidence="3" key="1">
    <citation type="submission" date="2022-11" db="UniProtKB">
        <authorList>
            <consortium name="WormBaseParasite"/>
        </authorList>
    </citation>
    <scope>IDENTIFICATION</scope>
</reference>
<feature type="compositionally biased region" description="Polar residues" evidence="1">
    <location>
        <begin position="1"/>
        <end position="15"/>
    </location>
</feature>
<name>A0A914X3K1_9BILA</name>
<keyword evidence="2" id="KW-1185">Reference proteome</keyword>
<dbReference type="AlphaFoldDB" id="A0A914X3K1"/>
<sequence>MHWNNDCPSRQNTAKSAPHVYKKGAGSKGKNQQQNAATKGAVHQAATSSPSDLDTPDFNVVLQTLHQLCMAKAQANLATIQAHSLVGLSLTAPISINGIKKQALFDSGSQTSICSWHFYRN</sequence>
<evidence type="ECO:0000256" key="1">
    <source>
        <dbReference type="SAM" id="MobiDB-lite"/>
    </source>
</evidence>